<gene>
    <name evidence="10" type="ORF">DB325_05270</name>
</gene>
<organism evidence="10 11">
    <name type="scientific">Limosilactobacillus reuteri</name>
    <name type="common">Lactobacillus reuteri</name>
    <dbReference type="NCBI Taxonomy" id="1598"/>
    <lineage>
        <taxon>Bacteria</taxon>
        <taxon>Bacillati</taxon>
        <taxon>Bacillota</taxon>
        <taxon>Bacilli</taxon>
        <taxon>Lactobacillales</taxon>
        <taxon>Lactobacillaceae</taxon>
        <taxon>Limosilactobacillus</taxon>
    </lineage>
</organism>
<dbReference type="RefSeq" id="WP_107721497.1">
    <property type="nucleotide sequence ID" value="NZ_QAZN01000007.1"/>
</dbReference>
<dbReference type="Gene3D" id="1.20.1270.60">
    <property type="entry name" value="Arfaptin homology (AH) domain/BAR domain"/>
    <property type="match status" value="1"/>
</dbReference>
<proteinExistence type="predicted"/>
<evidence type="ECO:0000256" key="4">
    <source>
        <dbReference type="ARBA" id="ARBA00023088"/>
    </source>
</evidence>
<feature type="compositionally biased region" description="Polar residues" evidence="6">
    <location>
        <begin position="919"/>
        <end position="928"/>
    </location>
</feature>
<dbReference type="Pfam" id="PF00746">
    <property type="entry name" value="Gram_pos_anchor"/>
    <property type="match status" value="1"/>
</dbReference>
<dbReference type="EMBL" id="QAZN01000007">
    <property type="protein sequence ID" value="PTV04030.1"/>
    <property type="molecule type" value="Genomic_DNA"/>
</dbReference>
<feature type="signal peptide" evidence="7">
    <location>
        <begin position="1"/>
        <end position="28"/>
    </location>
</feature>
<dbReference type="InterPro" id="IPR022263">
    <property type="entry name" value="KxYKxGKxW"/>
</dbReference>
<evidence type="ECO:0000313" key="10">
    <source>
        <dbReference type="EMBL" id="PTV04030.1"/>
    </source>
</evidence>
<evidence type="ECO:0000256" key="6">
    <source>
        <dbReference type="SAM" id="MobiDB-lite"/>
    </source>
</evidence>
<name>A0A2T5Q3R4_LIMRT</name>
<evidence type="ECO:0000313" key="11">
    <source>
        <dbReference type="Proteomes" id="UP000244083"/>
    </source>
</evidence>
<dbReference type="PANTHER" id="PTHR19269">
    <property type="entry name" value="TROPOMYOSIN"/>
    <property type="match status" value="1"/>
</dbReference>
<evidence type="ECO:0000256" key="7">
    <source>
        <dbReference type="SAM" id="SignalP"/>
    </source>
</evidence>
<feature type="domain" description="Gram-positive cocci surface proteins LPxTG" evidence="8">
    <location>
        <begin position="967"/>
        <end position="1003"/>
    </location>
</feature>
<evidence type="ECO:0000256" key="1">
    <source>
        <dbReference type="ARBA" id="ARBA00022512"/>
    </source>
</evidence>
<sequence>MKEHKKLYKSGKNWVVATLAVASLGVVAMQQGVSADSTPAVTTNTNEQNNVQTAQQEQAKAQADYDHQQEVVNKDQQTVQTAQDNVTSADTNLAKVQQSAKDATDSNINKTQAEINNQENEVKTAQTQLKEAQDKLNNKQSQSTDHHENSAVTTNDGDINNAQALQDSIEQNNLKLPDGYVDAFNNFNDNRADNLAKVSKDSIYKLNPYHHSSSDAKVQIKDINNLDDDVTENLDLWYAGIMNDLLHNYDLRNSKGTLLRDDLNFNVTNYGIKTAKYINNLINKYTIDPRVDQLVNPSAGGVELYLITYDEYNKKGLNDEEDALSNELKQSHPDKDMVKYDQDKLALLKEQLQKSDKLFIPSNLKIRANVGKDGMMISPEEGDLKGDWEERPTFLKAVDECSLNWGETKTTYGQEITNLDQLKEALWNNFILYNLSNNADEVNMNDASFNFLDKNYETKEAGIKRLQSEEGSGVDALFGDLASQDVDMMRLQLQDTKNFTFSFTVDKAGQITPHWYHIAKDHQGDADAQPLTITKVNNVVTPHAADNQLEQLQADVKAKQTAYDQAKTKLDSLNTKLAELQQAATNLKAAQAKANDAHRQLATAQQQLKADQAKLATLKLALDKANKKLNVAKAQAKVDTTQAAADKADNEYHAQEAIVSQDQQKVNDLENKVNNTSLWDNDKAQQLQKVMDQYAAENDLKILKFDGTHSLNTAGPNYADLSKYYVNGQKVTVEMSNDGQGNSDYNIVALYNHNLRNANASEFHDTYIFAFHNGQPVLLLDRTTNGDKIQTQTADNLNAAEREQYNIQALQASFAQIAGNNDELANQLQQAKDKLAADQAKLTELKTAKTQADENYRQAKESLANAQGVKIPDTTDQTTPSDTENQHKDDNNQGPVTDNSQSQSTTEVTPNEQTDKQEVSSATSQGENVQKPVTGVVKGAEGQTVVNLTTQKNDAKKTDSSSVVNATKNVNNALPQTGNRESIATIALGAVSAMFGLSLAKKREY</sequence>
<evidence type="ECO:0000256" key="2">
    <source>
        <dbReference type="ARBA" id="ARBA00022525"/>
    </source>
</evidence>
<feature type="domain" description="DUF4767" evidence="9">
    <location>
        <begin position="677"/>
        <end position="796"/>
    </location>
</feature>
<protein>
    <recommendedName>
        <fullName evidence="12">Gram-positive cocci surface proteins LPxTG domain-containing protein</fullName>
    </recommendedName>
</protein>
<keyword evidence="5" id="KW-0175">Coiled coil</keyword>
<keyword evidence="1" id="KW-0134">Cell wall</keyword>
<evidence type="ECO:0000256" key="5">
    <source>
        <dbReference type="SAM" id="Coils"/>
    </source>
</evidence>
<evidence type="ECO:0008006" key="12">
    <source>
        <dbReference type="Google" id="ProtNLM"/>
    </source>
</evidence>
<keyword evidence="4" id="KW-0572">Peptidoglycan-anchor</keyword>
<dbReference type="NCBIfam" id="TIGR01167">
    <property type="entry name" value="LPXTG_anchor"/>
    <property type="match status" value="1"/>
</dbReference>
<keyword evidence="2" id="KW-0964">Secreted</keyword>
<dbReference type="AlphaFoldDB" id="A0A2T5Q3R4"/>
<keyword evidence="3 7" id="KW-0732">Signal</keyword>
<dbReference type="InterPro" id="IPR027267">
    <property type="entry name" value="AH/BAR_dom_sf"/>
</dbReference>
<feature type="coiled-coil region" evidence="5">
    <location>
        <begin position="549"/>
        <end position="672"/>
    </location>
</feature>
<accession>A0A2T5Q3R4</accession>
<evidence type="ECO:0000259" key="8">
    <source>
        <dbReference type="Pfam" id="PF00746"/>
    </source>
</evidence>
<feature type="coiled-coil region" evidence="5">
    <location>
        <begin position="44"/>
        <end position="71"/>
    </location>
</feature>
<reference evidence="11" key="1">
    <citation type="submission" date="2018-04" db="EMBL/GenBank/DDBJ databases">
        <title>Draft Genome Sequences of 10 Lactobacillus Species from 22 Commercial Probiotic Products.</title>
        <authorList>
            <person name="Gangiredla J."/>
            <person name="Barnaba T.J."/>
            <person name="Mammel M.K."/>
            <person name="Lacher D.W."/>
            <person name="Elkins C.A."/>
            <person name="Lampel K.A."/>
            <person name="Whitehouse C.A."/>
            <person name="Tartera C."/>
        </authorList>
    </citation>
    <scope>NUCLEOTIDE SEQUENCE [LARGE SCALE GENOMIC DNA]</scope>
    <source>
        <strain evidence="11">DS12_10</strain>
    </source>
</reference>
<dbReference type="SUPFAM" id="SSF57997">
    <property type="entry name" value="Tropomyosin"/>
    <property type="match status" value="1"/>
</dbReference>
<feature type="compositionally biased region" description="Polar residues" evidence="6">
    <location>
        <begin position="892"/>
        <end position="912"/>
    </location>
</feature>
<feature type="chain" id="PRO_5038468363" description="Gram-positive cocci surface proteins LPxTG domain-containing protein" evidence="7">
    <location>
        <begin position="29"/>
        <end position="1005"/>
    </location>
</feature>
<feature type="compositionally biased region" description="Low complexity" evidence="6">
    <location>
        <begin position="872"/>
        <end position="883"/>
    </location>
</feature>
<dbReference type="NCBIfam" id="TIGR03715">
    <property type="entry name" value="KxYKxGKxW"/>
    <property type="match status" value="1"/>
</dbReference>
<dbReference type="InterPro" id="IPR019931">
    <property type="entry name" value="LPXTG_anchor"/>
</dbReference>
<dbReference type="Pfam" id="PF15983">
    <property type="entry name" value="DUF4767"/>
    <property type="match status" value="1"/>
</dbReference>
<evidence type="ECO:0000259" key="9">
    <source>
        <dbReference type="Pfam" id="PF15983"/>
    </source>
</evidence>
<dbReference type="InterPro" id="IPR031927">
    <property type="entry name" value="DUF4767"/>
</dbReference>
<feature type="region of interest" description="Disordered" evidence="6">
    <location>
        <begin position="116"/>
        <end position="158"/>
    </location>
</feature>
<dbReference type="Pfam" id="PF19258">
    <property type="entry name" value="KxYKxGKxW_sig"/>
    <property type="match status" value="1"/>
</dbReference>
<feature type="compositionally biased region" description="Polar residues" evidence="6">
    <location>
        <begin position="116"/>
        <end position="130"/>
    </location>
</feature>
<evidence type="ECO:0000256" key="3">
    <source>
        <dbReference type="ARBA" id="ARBA00022729"/>
    </source>
</evidence>
<feature type="region of interest" description="Disordered" evidence="6">
    <location>
        <begin position="852"/>
        <end position="936"/>
    </location>
</feature>
<dbReference type="Proteomes" id="UP000244083">
    <property type="component" value="Unassembled WGS sequence"/>
</dbReference>
<comment type="caution">
    <text evidence="10">The sequence shown here is derived from an EMBL/GenBank/DDBJ whole genome shotgun (WGS) entry which is preliminary data.</text>
</comment>